<accession>A0AAV3RTD2</accession>
<reference evidence="1 2" key="1">
    <citation type="submission" date="2024-01" db="EMBL/GenBank/DDBJ databases">
        <title>The complete chloroplast genome sequence of Lithospermum erythrorhizon: insights into the phylogenetic relationship among Boraginaceae species and the maternal lineages of purple gromwells.</title>
        <authorList>
            <person name="Okada T."/>
            <person name="Watanabe K."/>
        </authorList>
    </citation>
    <scope>NUCLEOTIDE SEQUENCE [LARGE SCALE GENOMIC DNA]</scope>
</reference>
<dbReference type="Proteomes" id="UP001454036">
    <property type="component" value="Unassembled WGS sequence"/>
</dbReference>
<sequence>MLVNCVQRVLKKYIDVYDYKIAPTWWTLDRLRCPFDKLVMSSTYSVGGGRGVILSCNGIICAKLNYSIIVTNPVFHHDAILLDYPRCRISSVEKTYLSGMGFGCTRRNCNKFKVLLVESCVYTQ</sequence>
<proteinExistence type="predicted"/>
<dbReference type="AlphaFoldDB" id="A0AAV3RTD2"/>
<organism evidence="1 2">
    <name type="scientific">Lithospermum erythrorhizon</name>
    <name type="common">Purple gromwell</name>
    <name type="synonym">Lithospermum officinale var. erythrorhizon</name>
    <dbReference type="NCBI Taxonomy" id="34254"/>
    <lineage>
        <taxon>Eukaryota</taxon>
        <taxon>Viridiplantae</taxon>
        <taxon>Streptophyta</taxon>
        <taxon>Embryophyta</taxon>
        <taxon>Tracheophyta</taxon>
        <taxon>Spermatophyta</taxon>
        <taxon>Magnoliopsida</taxon>
        <taxon>eudicotyledons</taxon>
        <taxon>Gunneridae</taxon>
        <taxon>Pentapetalae</taxon>
        <taxon>asterids</taxon>
        <taxon>lamiids</taxon>
        <taxon>Boraginales</taxon>
        <taxon>Boraginaceae</taxon>
        <taxon>Boraginoideae</taxon>
        <taxon>Lithospermeae</taxon>
        <taxon>Lithospermum</taxon>
    </lineage>
</organism>
<name>A0AAV3RTD2_LITER</name>
<keyword evidence="2" id="KW-1185">Reference proteome</keyword>
<comment type="caution">
    <text evidence="1">The sequence shown here is derived from an EMBL/GenBank/DDBJ whole genome shotgun (WGS) entry which is preliminary data.</text>
</comment>
<evidence type="ECO:0000313" key="1">
    <source>
        <dbReference type="EMBL" id="GAA0184971.1"/>
    </source>
</evidence>
<dbReference type="EMBL" id="BAABME010012309">
    <property type="protein sequence ID" value="GAA0184971.1"/>
    <property type="molecule type" value="Genomic_DNA"/>
</dbReference>
<gene>
    <name evidence="1" type="ORF">LIER_32259</name>
</gene>
<protein>
    <submittedName>
        <fullName evidence="1">Uncharacterized protein</fullName>
    </submittedName>
</protein>
<evidence type="ECO:0000313" key="2">
    <source>
        <dbReference type="Proteomes" id="UP001454036"/>
    </source>
</evidence>